<sequence>MCRVTYRTVAVDGLSVFYREAGPRDAPTLLLLHGFPSSSRMYEPLLRRLAGAYHLVAPDFIGFGHSDAPNPRSFAYTFDRLADIVEAFTRVLGLSRYSLYLQDYGGPVGFRLALAHPERVPAIIVQNAVAHEDGLGPLWDTRRAFWADRPAHEAALRENILSLAATRQRHVGRDPDIAAYDPDLWTDEFAFLCRPGQDAIQTDLFYDYRTNVARYPAWQSWLRSRQPPLLVVWGRYDPSFETAEAEAYRRDVPDAEVHVLDAGHFALDVKPDEIATRLADFLARRVGRRQA</sequence>
<dbReference type="InterPro" id="IPR000639">
    <property type="entry name" value="Epox_hydrolase-like"/>
</dbReference>
<dbReference type="GO" id="GO:0004301">
    <property type="term" value="F:epoxide hydrolase activity"/>
    <property type="evidence" value="ECO:0007669"/>
    <property type="project" value="TreeGrafter"/>
</dbReference>
<dbReference type="EMBL" id="CABFPH010000003">
    <property type="protein sequence ID" value="VUD69879.1"/>
    <property type="molecule type" value="Genomic_DNA"/>
</dbReference>
<dbReference type="SUPFAM" id="SSF53474">
    <property type="entry name" value="alpha/beta-Hydrolases"/>
    <property type="match status" value="1"/>
</dbReference>
<reference evidence="2 3" key="1">
    <citation type="submission" date="2019-06" db="EMBL/GenBank/DDBJ databases">
        <authorList>
            <person name="Rodrigo-Torres L."/>
            <person name="Arahal R. D."/>
            <person name="Lucena T."/>
        </authorList>
    </citation>
    <scope>NUCLEOTIDE SEQUENCE [LARGE SCALE GENOMIC DNA]</scope>
    <source>
        <strain evidence="2 3">SB0023/3</strain>
    </source>
</reference>
<evidence type="ECO:0000313" key="2">
    <source>
        <dbReference type="EMBL" id="VUD69879.1"/>
    </source>
</evidence>
<dbReference type="Pfam" id="PF00561">
    <property type="entry name" value="Abhydrolase_1"/>
    <property type="match status" value="1"/>
</dbReference>
<dbReference type="GO" id="GO:0018786">
    <property type="term" value="F:haloalkane dehalogenase activity"/>
    <property type="evidence" value="ECO:0007669"/>
    <property type="project" value="UniProtKB-EC"/>
</dbReference>
<dbReference type="OrthoDB" id="9799612at2"/>
<keyword evidence="2" id="KW-0378">Hydrolase</keyword>
<gene>
    <name evidence="2" type="primary">dhaAF</name>
    <name evidence="2" type="ORF">MET9862_00439</name>
</gene>
<evidence type="ECO:0000313" key="3">
    <source>
        <dbReference type="Proteomes" id="UP000410984"/>
    </source>
</evidence>
<protein>
    <submittedName>
        <fullName evidence="2">Haloalkane dehalogenase</fullName>
        <ecNumber evidence="2">3.8.1.5</ecNumber>
    </submittedName>
</protein>
<dbReference type="AlphaFoldDB" id="A0A509E8Q5"/>
<dbReference type="InterPro" id="IPR000073">
    <property type="entry name" value="AB_hydrolase_1"/>
</dbReference>
<dbReference type="EC" id="3.8.1.5" evidence="2"/>
<dbReference type="PANTHER" id="PTHR42977:SF1">
    <property type="entry name" value="BLR6576 PROTEIN"/>
    <property type="match status" value="1"/>
</dbReference>
<proteinExistence type="predicted"/>
<dbReference type="PRINTS" id="PR00412">
    <property type="entry name" value="EPOXHYDRLASE"/>
</dbReference>
<evidence type="ECO:0000259" key="1">
    <source>
        <dbReference type="Pfam" id="PF00561"/>
    </source>
</evidence>
<name>A0A509E8Q5_9HYPH</name>
<dbReference type="InterPro" id="IPR051340">
    <property type="entry name" value="Haloalkane_dehalogenase"/>
</dbReference>
<dbReference type="Gene3D" id="3.40.50.1820">
    <property type="entry name" value="alpha/beta hydrolase"/>
    <property type="match status" value="1"/>
</dbReference>
<dbReference type="PANTHER" id="PTHR42977">
    <property type="entry name" value="HYDROLASE-RELATED"/>
    <property type="match status" value="1"/>
</dbReference>
<accession>A0A509E8Q5</accession>
<organism evidence="2 3">
    <name type="scientific">Methylobacterium symbioticum</name>
    <dbReference type="NCBI Taxonomy" id="2584084"/>
    <lineage>
        <taxon>Bacteria</taxon>
        <taxon>Pseudomonadati</taxon>
        <taxon>Pseudomonadota</taxon>
        <taxon>Alphaproteobacteria</taxon>
        <taxon>Hyphomicrobiales</taxon>
        <taxon>Methylobacteriaceae</taxon>
        <taxon>Methylobacterium</taxon>
    </lineage>
</organism>
<dbReference type="InterPro" id="IPR029058">
    <property type="entry name" value="AB_hydrolase_fold"/>
</dbReference>
<dbReference type="PRINTS" id="PR00111">
    <property type="entry name" value="ABHYDROLASE"/>
</dbReference>
<dbReference type="Proteomes" id="UP000410984">
    <property type="component" value="Unassembled WGS sequence"/>
</dbReference>
<feature type="domain" description="AB hydrolase-1" evidence="1">
    <location>
        <begin position="27"/>
        <end position="271"/>
    </location>
</feature>
<keyword evidence="3" id="KW-1185">Reference proteome</keyword>